<keyword evidence="3" id="KW-1185">Reference proteome</keyword>
<dbReference type="RefSeq" id="WP_094786220.1">
    <property type="nucleotide sequence ID" value="NZ_NDXW01000001.1"/>
</dbReference>
<dbReference type="AlphaFoldDB" id="A0A4P9VHU9"/>
<keyword evidence="1" id="KW-0472">Membrane</keyword>
<organism evidence="2 3">
    <name type="scientific">Zooshikella ganghwensis</name>
    <dbReference type="NCBI Taxonomy" id="202772"/>
    <lineage>
        <taxon>Bacteria</taxon>
        <taxon>Pseudomonadati</taxon>
        <taxon>Pseudomonadota</taxon>
        <taxon>Gammaproteobacteria</taxon>
        <taxon>Oceanospirillales</taxon>
        <taxon>Zooshikellaceae</taxon>
        <taxon>Zooshikella</taxon>
    </lineage>
</organism>
<protein>
    <submittedName>
        <fullName evidence="2">DUF3541 domain-containing protein</fullName>
    </submittedName>
</protein>
<proteinExistence type="predicted"/>
<dbReference type="Proteomes" id="UP000257039">
    <property type="component" value="Unassembled WGS sequence"/>
</dbReference>
<dbReference type="EMBL" id="NDXW01000001">
    <property type="protein sequence ID" value="RDH42765.1"/>
    <property type="molecule type" value="Genomic_DNA"/>
</dbReference>
<evidence type="ECO:0000313" key="3">
    <source>
        <dbReference type="Proteomes" id="UP000257039"/>
    </source>
</evidence>
<gene>
    <name evidence="2" type="ORF">B9G39_04475</name>
</gene>
<comment type="caution">
    <text evidence="2">The sequence shown here is derived from an EMBL/GenBank/DDBJ whole genome shotgun (WGS) entry which is preliminary data.</text>
</comment>
<dbReference type="Pfam" id="PF12060">
    <property type="entry name" value="DUF3541"/>
    <property type="match status" value="1"/>
</dbReference>
<keyword evidence="1" id="KW-1133">Transmembrane helix</keyword>
<accession>A0A4P9VHU9</accession>
<feature type="transmembrane region" description="Helical" evidence="1">
    <location>
        <begin position="21"/>
        <end position="42"/>
    </location>
</feature>
<dbReference type="InterPro" id="IPR021928">
    <property type="entry name" value="DUF3541"/>
</dbReference>
<evidence type="ECO:0000256" key="1">
    <source>
        <dbReference type="SAM" id="Phobius"/>
    </source>
</evidence>
<evidence type="ECO:0000313" key="2">
    <source>
        <dbReference type="EMBL" id="RDH42765.1"/>
    </source>
</evidence>
<keyword evidence="1" id="KW-0812">Transmembrane</keyword>
<sequence length="384" mass="45174">MKLVKYKSLYTHKNNRNFSRYFRLFFIISISQVVFWGTQSWASSTSTHESLVQYQQASNILRQTLETSLFTLPPRKQGHYGIRLFRLTGDKKYLATSLYDAYVVADRLDFIASRLDDKNYIEKYVKRVRRKQHNNYKGKLRREVLASNGEFIFYSSAILPFMNRMDELGLQSIHNTKLRAALKKFDFKSVLLKPEVIRAWAAQSANWVYWLYQLDIVDLRKPYKDAFVKTFESDQNLKGDAYSNKVYGLTHFIFAASRYYQQPVDKKQFAWVYDYFEKNITRILKETKPDVIAEVGVSFLLAGEAYHPVVKQCREYIMQAIDTEHKMIPSVDGEWDLAKGEHRNVLAFMLFYLPQPLHPGPYLAKDDRFRSYLPKSAVVKSVQR</sequence>
<reference evidence="2 3" key="1">
    <citation type="submission" date="2017-04" db="EMBL/GenBank/DDBJ databases">
        <title>Draft genome sequence of Zooshikella ganghwensis VG4 isolated from Red Sea sediments.</title>
        <authorList>
            <person name="Rehman Z."/>
            <person name="Alam I."/>
            <person name="Kamau A."/>
            <person name="Bajic V."/>
            <person name="Leiknes T."/>
        </authorList>
    </citation>
    <scope>NUCLEOTIDE SEQUENCE [LARGE SCALE GENOMIC DNA]</scope>
    <source>
        <strain evidence="2 3">VG4</strain>
    </source>
</reference>
<name>A0A4P9VHU9_9GAMM</name>